<dbReference type="AlphaFoldDB" id="A0A7Y2NZH8"/>
<proteinExistence type="predicted"/>
<sequence length="477" mass="51016">MHSHVGRLGAAGLAAMLLAPLSHAQVTTVEQVQDKELATLKAELAAQRELVNKLMLELQAQQAKIERIEDRRDTPQPALADAVALPPRANDLLLSEQRGTGGQNNGAPAVAVNNAPANQQARPPSTPGPIGGPAPAQPGARGPAQAQQTNATRNERDQRPPEVAPLFEAPGVLTPRGKYILEPSMQFGYSSSNRVALVGYTVIPALLIGLVDVREVKRNTFTGALTARTGLNNRMEVEVKLPYVYRSDATVSREIFTGTAVERVFETRGKAIGDVEVAGRYQLNNGGPDKPYYIGGLRYKSTTGRSPFEVVTDCQTRCIGDNVTGTGLPLSLPTGSGFHSLQGSLTWLFPSDPAVFFGNISYLHNFKQSGITRLVRNGEREPLGELAPGGIIGFNFGMGLALNEKASLSLGYDHSTVARMKQNGITVPGSVRTQLGTLLLGYSYRLSDKRSLNVAVGAGVTRDTPDVSLTVRVPFSF</sequence>
<evidence type="ECO:0000256" key="1">
    <source>
        <dbReference type="SAM" id="Coils"/>
    </source>
</evidence>
<accession>A0A7Y2NZH8</accession>
<feature type="region of interest" description="Disordered" evidence="2">
    <location>
        <begin position="116"/>
        <end position="168"/>
    </location>
</feature>
<feature type="chain" id="PRO_5031509087" description="Acetate kinase" evidence="3">
    <location>
        <begin position="25"/>
        <end position="477"/>
    </location>
</feature>
<name>A0A7Y2NZH8_9BURK</name>
<feature type="compositionally biased region" description="Low complexity" evidence="2">
    <location>
        <begin position="137"/>
        <end position="148"/>
    </location>
</feature>
<evidence type="ECO:0000313" key="5">
    <source>
        <dbReference type="Proteomes" id="UP000533905"/>
    </source>
</evidence>
<keyword evidence="1" id="KW-0175">Coiled coil</keyword>
<evidence type="ECO:0000256" key="3">
    <source>
        <dbReference type="SAM" id="SignalP"/>
    </source>
</evidence>
<evidence type="ECO:0000256" key="2">
    <source>
        <dbReference type="SAM" id="MobiDB-lite"/>
    </source>
</evidence>
<evidence type="ECO:0000313" key="4">
    <source>
        <dbReference type="EMBL" id="NNG23907.1"/>
    </source>
</evidence>
<feature type="coiled-coil region" evidence="1">
    <location>
        <begin position="37"/>
        <end position="71"/>
    </location>
</feature>
<organism evidence="4 5">
    <name type="scientific">Telluria aromaticivorans</name>
    <dbReference type="NCBI Taxonomy" id="2725995"/>
    <lineage>
        <taxon>Bacteria</taxon>
        <taxon>Pseudomonadati</taxon>
        <taxon>Pseudomonadota</taxon>
        <taxon>Betaproteobacteria</taxon>
        <taxon>Burkholderiales</taxon>
        <taxon>Oxalobacteraceae</taxon>
        <taxon>Telluria group</taxon>
        <taxon>Telluria</taxon>
    </lineage>
</organism>
<evidence type="ECO:0008006" key="6">
    <source>
        <dbReference type="Google" id="ProtNLM"/>
    </source>
</evidence>
<comment type="caution">
    <text evidence="4">The sequence shown here is derived from an EMBL/GenBank/DDBJ whole genome shotgun (WGS) entry which is preliminary data.</text>
</comment>
<dbReference type="EMBL" id="JABAIV010000004">
    <property type="protein sequence ID" value="NNG23907.1"/>
    <property type="molecule type" value="Genomic_DNA"/>
</dbReference>
<keyword evidence="3" id="KW-0732">Signal</keyword>
<gene>
    <name evidence="4" type="ORF">HGB41_12980</name>
</gene>
<protein>
    <recommendedName>
        <fullName evidence="6">Acetate kinase</fullName>
    </recommendedName>
</protein>
<dbReference type="Proteomes" id="UP000533905">
    <property type="component" value="Unassembled WGS sequence"/>
</dbReference>
<dbReference type="RefSeq" id="WP_171085028.1">
    <property type="nucleotide sequence ID" value="NZ_JABAIV010000004.1"/>
</dbReference>
<keyword evidence="5" id="KW-1185">Reference proteome</keyword>
<feature type="compositionally biased region" description="Pro residues" evidence="2">
    <location>
        <begin position="124"/>
        <end position="136"/>
    </location>
</feature>
<feature type="signal peptide" evidence="3">
    <location>
        <begin position="1"/>
        <end position="24"/>
    </location>
</feature>
<reference evidence="4 5" key="1">
    <citation type="submission" date="2020-04" db="EMBL/GenBank/DDBJ databases">
        <title>Massilia sp. nov., a cold adapted bacteria isolated from Arctic soil.</title>
        <authorList>
            <person name="Son J."/>
            <person name="Ka J.-O."/>
        </authorList>
    </citation>
    <scope>NUCLEOTIDE SEQUENCE [LARGE SCALE GENOMIC DNA]</scope>
    <source>
        <strain evidence="4 5">ML15P13</strain>
    </source>
</reference>